<organism evidence="2 3">
    <name type="scientific">Amycolatopsis oliviviridis</name>
    <dbReference type="NCBI Taxonomy" id="1471590"/>
    <lineage>
        <taxon>Bacteria</taxon>
        <taxon>Bacillati</taxon>
        <taxon>Actinomycetota</taxon>
        <taxon>Actinomycetes</taxon>
        <taxon>Pseudonocardiales</taxon>
        <taxon>Pseudonocardiaceae</taxon>
        <taxon>Amycolatopsis</taxon>
    </lineage>
</organism>
<accession>A0ABQ3L9E6</accession>
<proteinExistence type="predicted"/>
<feature type="region of interest" description="Disordered" evidence="1">
    <location>
        <begin position="78"/>
        <end position="104"/>
    </location>
</feature>
<keyword evidence="3" id="KW-1185">Reference proteome</keyword>
<evidence type="ECO:0000313" key="3">
    <source>
        <dbReference type="Proteomes" id="UP000635387"/>
    </source>
</evidence>
<evidence type="ECO:0000313" key="2">
    <source>
        <dbReference type="EMBL" id="GHH03119.1"/>
    </source>
</evidence>
<protein>
    <submittedName>
        <fullName evidence="2">Uncharacterized protein</fullName>
    </submittedName>
</protein>
<comment type="caution">
    <text evidence="2">The sequence shown here is derived from an EMBL/GenBank/DDBJ whole genome shotgun (WGS) entry which is preliminary data.</text>
</comment>
<dbReference type="EMBL" id="BNAY01000001">
    <property type="protein sequence ID" value="GHH03119.1"/>
    <property type="molecule type" value="Genomic_DNA"/>
</dbReference>
<feature type="compositionally biased region" description="Basic residues" evidence="1">
    <location>
        <begin position="92"/>
        <end position="104"/>
    </location>
</feature>
<sequence>MSGCPDTESDRAGDKAPDVRDSGFALCGNRIDEKLRLSGHDARNSHRRTAGFCAGTFTRGETMRSFNEFGSVVAARCDGSDTHSPTGATPKRASRTQRLTVRRA</sequence>
<name>A0ABQ3L9E6_9PSEU</name>
<evidence type="ECO:0000256" key="1">
    <source>
        <dbReference type="SAM" id="MobiDB-lite"/>
    </source>
</evidence>
<dbReference type="Proteomes" id="UP000635387">
    <property type="component" value="Unassembled WGS sequence"/>
</dbReference>
<gene>
    <name evidence="2" type="ORF">GCM10017790_04740</name>
</gene>
<reference evidence="3" key="1">
    <citation type="journal article" date="2019" name="Int. J. Syst. Evol. Microbiol.">
        <title>The Global Catalogue of Microorganisms (GCM) 10K type strain sequencing project: providing services to taxonomists for standard genome sequencing and annotation.</title>
        <authorList>
            <consortium name="The Broad Institute Genomics Platform"/>
            <consortium name="The Broad Institute Genome Sequencing Center for Infectious Disease"/>
            <person name="Wu L."/>
            <person name="Ma J."/>
        </authorList>
    </citation>
    <scope>NUCLEOTIDE SEQUENCE [LARGE SCALE GENOMIC DNA]</scope>
    <source>
        <strain evidence="3">CGMCC 4.7683</strain>
    </source>
</reference>